<keyword evidence="6" id="KW-0573">Peptidoglycan synthesis</keyword>
<evidence type="ECO:0000313" key="19">
    <source>
        <dbReference type="Proteomes" id="UP000230790"/>
    </source>
</evidence>
<comment type="caution">
    <text evidence="18">The sequence shown here is derived from an EMBL/GenBank/DDBJ whole genome shotgun (WGS) entry which is preliminary data.</text>
</comment>
<comment type="catalytic activity">
    <reaction evidence="15">
        <text>[GlcNAc-(1-&gt;4)-Mur2Ac(oyl-L-Ala-gamma-D-Glu-L-Lys-D-Ala-D-Ala)](n)-di-trans,octa-cis-undecaprenyl diphosphate + beta-D-GlcNAc-(1-&gt;4)-Mur2Ac(oyl-L-Ala-gamma-D-Glu-L-Lys-D-Ala-D-Ala)-di-trans,octa-cis-undecaprenyl diphosphate = [GlcNAc-(1-&gt;4)-Mur2Ac(oyl-L-Ala-gamma-D-Glu-L-Lys-D-Ala-D-Ala)](n+1)-di-trans,octa-cis-undecaprenyl diphosphate + di-trans,octa-cis-undecaprenyl diphosphate + H(+)</text>
        <dbReference type="Rhea" id="RHEA:23708"/>
        <dbReference type="Rhea" id="RHEA-COMP:9602"/>
        <dbReference type="Rhea" id="RHEA-COMP:9603"/>
        <dbReference type="ChEBI" id="CHEBI:15378"/>
        <dbReference type="ChEBI" id="CHEBI:58405"/>
        <dbReference type="ChEBI" id="CHEBI:60033"/>
        <dbReference type="ChEBI" id="CHEBI:78435"/>
        <dbReference type="EC" id="2.4.99.28"/>
    </reaction>
</comment>
<dbReference type="AlphaFoldDB" id="A0A2M8Q797"/>
<proteinExistence type="inferred from homology"/>
<keyword evidence="8 17" id="KW-0472">Membrane</keyword>
<keyword evidence="2" id="KW-0328">Glycosyltransferase</keyword>
<evidence type="ECO:0000256" key="16">
    <source>
        <dbReference type="ARBA" id="ARBA00049966"/>
    </source>
</evidence>
<accession>A0A2M8Q797</accession>
<evidence type="ECO:0000256" key="8">
    <source>
        <dbReference type="ARBA" id="ARBA00023136"/>
    </source>
</evidence>
<gene>
    <name evidence="18" type="ORF">CUN48_17795</name>
</gene>
<evidence type="ECO:0000256" key="6">
    <source>
        <dbReference type="ARBA" id="ARBA00022984"/>
    </source>
</evidence>
<evidence type="ECO:0000256" key="7">
    <source>
        <dbReference type="ARBA" id="ARBA00022989"/>
    </source>
</evidence>
<feature type="non-terminal residue" evidence="18">
    <location>
        <position position="1"/>
    </location>
</feature>
<comment type="function">
    <text evidence="16">Peptidoglycan polymerase that is essential for cell division.</text>
</comment>
<keyword evidence="5" id="KW-0133">Cell shape</keyword>
<evidence type="ECO:0000256" key="11">
    <source>
        <dbReference type="ARBA" id="ARBA00038053"/>
    </source>
</evidence>
<dbReference type="EMBL" id="PGTN01000880">
    <property type="protein sequence ID" value="PJF45653.1"/>
    <property type="molecule type" value="Genomic_DNA"/>
</dbReference>
<protein>
    <recommendedName>
        <fullName evidence="12">Probable peptidoglycan glycosyltransferase FtsW</fullName>
        <ecNumber evidence="14">2.4.99.28</ecNumber>
    </recommendedName>
    <alternativeName>
        <fullName evidence="13">Cell division protein FtsW</fullName>
    </alternativeName>
    <alternativeName>
        <fullName evidence="10">Cell wall polymerase</fullName>
    </alternativeName>
    <alternativeName>
        <fullName evidence="9">Peptidoglycan polymerase</fullName>
    </alternativeName>
</protein>
<evidence type="ECO:0000256" key="12">
    <source>
        <dbReference type="ARBA" id="ARBA00041185"/>
    </source>
</evidence>
<dbReference type="PANTHER" id="PTHR30474:SF2">
    <property type="entry name" value="PEPTIDOGLYCAN GLYCOSYLTRANSFERASE FTSW-RELATED"/>
    <property type="match status" value="1"/>
</dbReference>
<sequence length="119" mass="12359">LILQALLNMAVTTAISPPTGVTLPFISYGGSSLLASMFGIGLLLSISRYSVDAASQTQQAGRYSYERVDLGRGNGRSRVSGAGGRGAARAGGYHAETARGAFVGDGRVRRGGKSERRQP</sequence>
<evidence type="ECO:0000313" key="18">
    <source>
        <dbReference type="EMBL" id="PJF45653.1"/>
    </source>
</evidence>
<keyword evidence="7 17" id="KW-1133">Transmembrane helix</keyword>
<name>A0A2M8Q797_9CHLR</name>
<dbReference type="GO" id="GO:0005886">
    <property type="term" value="C:plasma membrane"/>
    <property type="evidence" value="ECO:0007669"/>
    <property type="project" value="TreeGrafter"/>
</dbReference>
<dbReference type="PANTHER" id="PTHR30474">
    <property type="entry name" value="CELL CYCLE PROTEIN"/>
    <property type="match status" value="1"/>
</dbReference>
<feature type="transmembrane region" description="Helical" evidence="17">
    <location>
        <begin position="25"/>
        <end position="46"/>
    </location>
</feature>
<dbReference type="GO" id="GO:0008955">
    <property type="term" value="F:peptidoglycan glycosyltransferase activity"/>
    <property type="evidence" value="ECO:0007669"/>
    <property type="project" value="UniProtKB-EC"/>
</dbReference>
<evidence type="ECO:0000256" key="9">
    <source>
        <dbReference type="ARBA" id="ARBA00032370"/>
    </source>
</evidence>
<comment type="similarity">
    <text evidence="11">Belongs to the SEDS family. FtsW subfamily.</text>
</comment>
<dbReference type="Proteomes" id="UP000230790">
    <property type="component" value="Unassembled WGS sequence"/>
</dbReference>
<dbReference type="GO" id="GO:0015648">
    <property type="term" value="F:lipid-linked peptidoglycan transporter activity"/>
    <property type="evidence" value="ECO:0007669"/>
    <property type="project" value="TreeGrafter"/>
</dbReference>
<evidence type="ECO:0000256" key="1">
    <source>
        <dbReference type="ARBA" id="ARBA00004141"/>
    </source>
</evidence>
<dbReference type="GO" id="GO:0032153">
    <property type="term" value="C:cell division site"/>
    <property type="evidence" value="ECO:0007669"/>
    <property type="project" value="TreeGrafter"/>
</dbReference>
<comment type="subcellular location">
    <subcellularLocation>
        <location evidence="1">Membrane</location>
        <topology evidence="1">Multi-pass membrane protein</topology>
    </subcellularLocation>
</comment>
<dbReference type="GO" id="GO:0009252">
    <property type="term" value="P:peptidoglycan biosynthetic process"/>
    <property type="evidence" value="ECO:0007669"/>
    <property type="project" value="UniProtKB-KW"/>
</dbReference>
<evidence type="ECO:0000256" key="13">
    <source>
        <dbReference type="ARBA" id="ARBA00041418"/>
    </source>
</evidence>
<evidence type="ECO:0000256" key="15">
    <source>
        <dbReference type="ARBA" id="ARBA00049902"/>
    </source>
</evidence>
<evidence type="ECO:0000256" key="3">
    <source>
        <dbReference type="ARBA" id="ARBA00022679"/>
    </source>
</evidence>
<evidence type="ECO:0000256" key="17">
    <source>
        <dbReference type="SAM" id="Phobius"/>
    </source>
</evidence>
<reference evidence="18 19" key="1">
    <citation type="submission" date="2017-11" db="EMBL/GenBank/DDBJ databases">
        <title>Evolution of Phototrophy in the Chloroflexi Phylum Driven by Horizontal Gene Transfer.</title>
        <authorList>
            <person name="Ward L.M."/>
            <person name="Hemp J."/>
            <person name="Shih P.M."/>
            <person name="Mcglynn S.E."/>
            <person name="Fischer W."/>
        </authorList>
    </citation>
    <scope>NUCLEOTIDE SEQUENCE [LARGE SCALE GENOMIC DNA]</scope>
    <source>
        <strain evidence="18">JP3_7</strain>
    </source>
</reference>
<keyword evidence="3" id="KW-0808">Transferase</keyword>
<organism evidence="18 19">
    <name type="scientific">Candidatus Thermofonsia Clade 3 bacterium</name>
    <dbReference type="NCBI Taxonomy" id="2364212"/>
    <lineage>
        <taxon>Bacteria</taxon>
        <taxon>Bacillati</taxon>
        <taxon>Chloroflexota</taxon>
        <taxon>Candidatus Thermofontia</taxon>
        <taxon>Candidatus Thermofonsia Clade 3</taxon>
    </lineage>
</organism>
<dbReference type="Pfam" id="PF01098">
    <property type="entry name" value="FTSW_RODA_SPOVE"/>
    <property type="match status" value="1"/>
</dbReference>
<evidence type="ECO:0000256" key="10">
    <source>
        <dbReference type="ARBA" id="ARBA00033270"/>
    </source>
</evidence>
<evidence type="ECO:0000256" key="14">
    <source>
        <dbReference type="ARBA" id="ARBA00044770"/>
    </source>
</evidence>
<dbReference type="InterPro" id="IPR001182">
    <property type="entry name" value="FtsW/RodA"/>
</dbReference>
<evidence type="ECO:0000256" key="4">
    <source>
        <dbReference type="ARBA" id="ARBA00022692"/>
    </source>
</evidence>
<dbReference type="GO" id="GO:0051301">
    <property type="term" value="P:cell division"/>
    <property type="evidence" value="ECO:0007669"/>
    <property type="project" value="InterPro"/>
</dbReference>
<keyword evidence="4 17" id="KW-0812">Transmembrane</keyword>
<evidence type="ECO:0000256" key="2">
    <source>
        <dbReference type="ARBA" id="ARBA00022676"/>
    </source>
</evidence>
<dbReference type="EC" id="2.4.99.28" evidence="14"/>
<evidence type="ECO:0000256" key="5">
    <source>
        <dbReference type="ARBA" id="ARBA00022960"/>
    </source>
</evidence>
<dbReference type="GO" id="GO:0008360">
    <property type="term" value="P:regulation of cell shape"/>
    <property type="evidence" value="ECO:0007669"/>
    <property type="project" value="UniProtKB-KW"/>
</dbReference>